<feature type="domain" description="Phosphatidic acid phosphatase type 2/haloperoxidase" evidence="8">
    <location>
        <begin position="293"/>
        <end position="448"/>
    </location>
</feature>
<dbReference type="GO" id="GO:0046839">
    <property type="term" value="P:phospholipid dephosphorylation"/>
    <property type="evidence" value="ECO:0007669"/>
    <property type="project" value="TreeGrafter"/>
</dbReference>
<evidence type="ECO:0000256" key="5">
    <source>
        <dbReference type="ARBA" id="ARBA00023136"/>
    </source>
</evidence>
<feature type="compositionally biased region" description="Polar residues" evidence="6">
    <location>
        <begin position="50"/>
        <end position="66"/>
    </location>
</feature>
<reference evidence="9" key="1">
    <citation type="submission" date="2021-02" db="EMBL/GenBank/DDBJ databases">
        <authorList>
            <person name="Nowell W R."/>
        </authorList>
    </citation>
    <scope>NUCLEOTIDE SEQUENCE</scope>
</reference>
<feature type="compositionally biased region" description="Low complexity" evidence="6">
    <location>
        <begin position="140"/>
        <end position="149"/>
    </location>
</feature>
<feature type="region of interest" description="Disordered" evidence="6">
    <location>
        <begin position="135"/>
        <end position="161"/>
    </location>
</feature>
<keyword evidence="3 7" id="KW-0812">Transmembrane</keyword>
<protein>
    <recommendedName>
        <fullName evidence="8">Phosphatidic acid phosphatase type 2/haloperoxidase domain-containing protein</fullName>
    </recommendedName>
</protein>
<feature type="transmembrane region" description="Helical" evidence="7">
    <location>
        <begin position="375"/>
        <end position="393"/>
    </location>
</feature>
<feature type="region of interest" description="Disordered" evidence="6">
    <location>
        <begin position="42"/>
        <end position="123"/>
    </location>
</feature>
<comment type="caution">
    <text evidence="9">The sequence shown here is derived from an EMBL/GenBank/DDBJ whole genome shotgun (WGS) entry which is preliminary data.</text>
</comment>
<dbReference type="EMBL" id="CAJNOQ010013971">
    <property type="protein sequence ID" value="CAF1332204.1"/>
    <property type="molecule type" value="Genomic_DNA"/>
</dbReference>
<feature type="region of interest" description="Disordered" evidence="6">
    <location>
        <begin position="467"/>
        <end position="556"/>
    </location>
</feature>
<dbReference type="Pfam" id="PF01569">
    <property type="entry name" value="PAP2"/>
    <property type="match status" value="1"/>
</dbReference>
<dbReference type="GO" id="GO:0005886">
    <property type="term" value="C:plasma membrane"/>
    <property type="evidence" value="ECO:0007669"/>
    <property type="project" value="TreeGrafter"/>
</dbReference>
<dbReference type="InterPro" id="IPR036938">
    <property type="entry name" value="PAP2/HPO_sf"/>
</dbReference>
<dbReference type="GO" id="GO:0006644">
    <property type="term" value="P:phospholipid metabolic process"/>
    <property type="evidence" value="ECO:0007669"/>
    <property type="project" value="InterPro"/>
</dbReference>
<dbReference type="PANTHER" id="PTHR10165">
    <property type="entry name" value="LIPID PHOSPHATE PHOSPHATASE"/>
    <property type="match status" value="1"/>
</dbReference>
<dbReference type="AlphaFoldDB" id="A0A815G050"/>
<feature type="transmembrane region" description="Helical" evidence="7">
    <location>
        <begin position="285"/>
        <end position="307"/>
    </location>
</feature>
<evidence type="ECO:0000256" key="4">
    <source>
        <dbReference type="ARBA" id="ARBA00022989"/>
    </source>
</evidence>
<feature type="transmembrane region" description="Helical" evidence="7">
    <location>
        <begin position="241"/>
        <end position="264"/>
    </location>
</feature>
<evidence type="ECO:0000256" key="3">
    <source>
        <dbReference type="ARBA" id="ARBA00022692"/>
    </source>
</evidence>
<dbReference type="OrthoDB" id="8907274at2759"/>
<evidence type="ECO:0000259" key="8">
    <source>
        <dbReference type="SMART" id="SM00014"/>
    </source>
</evidence>
<feature type="transmembrane region" description="Helical" evidence="7">
    <location>
        <begin position="405"/>
        <end position="423"/>
    </location>
</feature>
<proteinExistence type="inferred from homology"/>
<accession>A0A815G050</accession>
<evidence type="ECO:0000256" key="1">
    <source>
        <dbReference type="ARBA" id="ARBA00004141"/>
    </source>
</evidence>
<dbReference type="PANTHER" id="PTHR10165:SF103">
    <property type="entry name" value="PHOSPHOLIPID PHOSPHATASE HOMOLOG 1.2 HOMOLOG"/>
    <property type="match status" value="1"/>
</dbReference>
<dbReference type="GO" id="GO:0008195">
    <property type="term" value="F:phosphatidate phosphatase activity"/>
    <property type="evidence" value="ECO:0007669"/>
    <property type="project" value="TreeGrafter"/>
</dbReference>
<comment type="similarity">
    <text evidence="2">Belongs to the PA-phosphatase related phosphoesterase family.</text>
</comment>
<dbReference type="Proteomes" id="UP000663829">
    <property type="component" value="Unassembled WGS sequence"/>
</dbReference>
<dbReference type="Proteomes" id="UP000681722">
    <property type="component" value="Unassembled WGS sequence"/>
</dbReference>
<dbReference type="InterPro" id="IPR000326">
    <property type="entry name" value="PAP2/HPO"/>
</dbReference>
<evidence type="ECO:0000313" key="11">
    <source>
        <dbReference type="Proteomes" id="UP000663829"/>
    </source>
</evidence>
<evidence type="ECO:0000256" key="6">
    <source>
        <dbReference type="SAM" id="MobiDB-lite"/>
    </source>
</evidence>
<feature type="transmembrane region" description="Helical" evidence="7">
    <location>
        <begin position="196"/>
        <end position="216"/>
    </location>
</feature>
<sequence>MQPVVYTIAQYYETPRVSNPLSSQSYELEEYRDDNKKKFSGRNIVDSRSESNPLYDTYEPLTSSKFNGRYQLEPRSTSSSDFIDPKQRRSPTNYRSPSPHFANHFPNSFNNHTDESSPHNRYIPIDTDHQQIRFDDHHQQQQQQSISSRTKGKKVESTNSTVASEVELLMDKDKMGDNEKPPEHGRRTRRRLLNNLLDFMAIVATALIFCIIYLLVKPVQRGFYCDDKTIMYPFREDTIPMWLLGIYGGICPVIIFFIVEIWVVRPFHCRRGHGGSSLKQRQLDYAKAIFHTVFLFGLGIAVCFLITEVGKRTIGRLRPYYLTVCNPTWSQIICSKNVMTASGMMTIPQYVWDHNCNPNVSLSILQEARLSFPSGHSSFSTFAFIFLFVYFEARLVCPDIQFLKPFLQCLCIAVAFFTCLSRVTDNKHHPTDVIGGALIGFSIAIFTAVRVGTYLWSLSVYCETDEETEKDRLPKEERIPVPGVDSSNRGSEPGPTSETQYPKPGFGNALLSGATNRNVNRGNYDNVTPISISITGSKGHAGRRQSPNKTFDEAPV</sequence>
<dbReference type="Gene3D" id="1.20.144.10">
    <property type="entry name" value="Phosphatidic acid phosphatase type 2/haloperoxidase"/>
    <property type="match status" value="1"/>
</dbReference>
<gene>
    <name evidence="9" type="ORF">GPM918_LOCUS30008</name>
    <name evidence="10" type="ORF">SRO942_LOCUS30611</name>
</gene>
<organism evidence="9 11">
    <name type="scientific">Didymodactylos carnosus</name>
    <dbReference type="NCBI Taxonomy" id="1234261"/>
    <lineage>
        <taxon>Eukaryota</taxon>
        <taxon>Metazoa</taxon>
        <taxon>Spiralia</taxon>
        <taxon>Gnathifera</taxon>
        <taxon>Rotifera</taxon>
        <taxon>Eurotatoria</taxon>
        <taxon>Bdelloidea</taxon>
        <taxon>Philodinida</taxon>
        <taxon>Philodinidae</taxon>
        <taxon>Didymodactylos</taxon>
    </lineage>
</organism>
<feature type="compositionally biased region" description="Basic and acidic residues" evidence="6">
    <location>
        <begin position="469"/>
        <end position="479"/>
    </location>
</feature>
<dbReference type="SUPFAM" id="SSF48317">
    <property type="entry name" value="Acid phosphatase/Vanadium-dependent haloperoxidase"/>
    <property type="match status" value="1"/>
</dbReference>
<feature type="compositionally biased region" description="Polar residues" evidence="6">
    <location>
        <begin position="485"/>
        <end position="500"/>
    </location>
</feature>
<feature type="compositionally biased region" description="Polar residues" evidence="6">
    <location>
        <begin position="513"/>
        <end position="536"/>
    </location>
</feature>
<evidence type="ECO:0000256" key="7">
    <source>
        <dbReference type="SAM" id="Phobius"/>
    </source>
</evidence>
<comment type="subcellular location">
    <subcellularLocation>
        <location evidence="1">Membrane</location>
        <topology evidence="1">Multi-pass membrane protein</topology>
    </subcellularLocation>
</comment>
<evidence type="ECO:0000313" key="9">
    <source>
        <dbReference type="EMBL" id="CAF1332204.1"/>
    </source>
</evidence>
<keyword evidence="4 7" id="KW-1133">Transmembrane helix</keyword>
<name>A0A815G050_9BILA</name>
<keyword evidence="11" id="KW-1185">Reference proteome</keyword>
<dbReference type="GO" id="GO:0007165">
    <property type="term" value="P:signal transduction"/>
    <property type="evidence" value="ECO:0007669"/>
    <property type="project" value="TreeGrafter"/>
</dbReference>
<dbReference type="SMART" id="SM00014">
    <property type="entry name" value="acidPPc"/>
    <property type="match status" value="1"/>
</dbReference>
<evidence type="ECO:0000313" key="10">
    <source>
        <dbReference type="EMBL" id="CAF4186770.1"/>
    </source>
</evidence>
<dbReference type="InterPro" id="IPR043216">
    <property type="entry name" value="PAP-like"/>
</dbReference>
<feature type="transmembrane region" description="Helical" evidence="7">
    <location>
        <begin position="435"/>
        <end position="456"/>
    </location>
</feature>
<dbReference type="EMBL" id="CAJOBC010053934">
    <property type="protein sequence ID" value="CAF4186770.1"/>
    <property type="molecule type" value="Genomic_DNA"/>
</dbReference>
<evidence type="ECO:0000256" key="2">
    <source>
        <dbReference type="ARBA" id="ARBA00008816"/>
    </source>
</evidence>
<dbReference type="CDD" id="cd03384">
    <property type="entry name" value="PAP2_wunen"/>
    <property type="match status" value="1"/>
</dbReference>
<keyword evidence="5 7" id="KW-0472">Membrane</keyword>